<keyword evidence="2" id="KW-1185">Reference proteome</keyword>
<dbReference type="HOGENOM" id="CLU_081358_0_0_1"/>
<dbReference type="OrthoDB" id="2757939at2759"/>
<evidence type="ECO:0000313" key="2">
    <source>
        <dbReference type="Proteomes" id="UP000053593"/>
    </source>
</evidence>
<sequence length="301" mass="33426">MYEGYVAGIYDSVLHPMLQCLSACGLDKTRQSTVQKRLAEIETAVRNRRTKFRPCFVIPNQDEKGEGSAGRTKICLMATFNGAAIEDLPAMLRSFVTPVKTASGDGIPPTFNEADCIATIPPWKPKEGVKTQWVICFLYAVNAADLSPWRGGIRLDAAEREHLIELCKLKTNRWFQKARGSPAVPVQMLKGILEFAAGDCEDRNIFASRITIPYQGQSRATFTSQATYRTRTSQLRGSTLRQSYTHFSTSSPIKENFSPIDIVPPKTVAGAKKPPQSTEKPKRILSLANMAKRLERITIQG</sequence>
<gene>
    <name evidence="1" type="ORF">GYMLUDRAFT_698775</name>
</gene>
<evidence type="ECO:0000313" key="1">
    <source>
        <dbReference type="EMBL" id="KIK58185.1"/>
    </source>
</evidence>
<dbReference type="AlphaFoldDB" id="A0A0D0B4G7"/>
<reference evidence="1 2" key="1">
    <citation type="submission" date="2014-04" db="EMBL/GenBank/DDBJ databases">
        <title>Evolutionary Origins and Diversification of the Mycorrhizal Mutualists.</title>
        <authorList>
            <consortium name="DOE Joint Genome Institute"/>
            <consortium name="Mycorrhizal Genomics Consortium"/>
            <person name="Kohler A."/>
            <person name="Kuo A."/>
            <person name="Nagy L.G."/>
            <person name="Floudas D."/>
            <person name="Copeland A."/>
            <person name="Barry K.W."/>
            <person name="Cichocki N."/>
            <person name="Veneault-Fourrey C."/>
            <person name="LaButti K."/>
            <person name="Lindquist E.A."/>
            <person name="Lipzen A."/>
            <person name="Lundell T."/>
            <person name="Morin E."/>
            <person name="Murat C."/>
            <person name="Riley R."/>
            <person name="Ohm R."/>
            <person name="Sun H."/>
            <person name="Tunlid A."/>
            <person name="Henrissat B."/>
            <person name="Grigoriev I.V."/>
            <person name="Hibbett D.S."/>
            <person name="Martin F."/>
        </authorList>
    </citation>
    <scope>NUCLEOTIDE SEQUENCE [LARGE SCALE GENOMIC DNA]</scope>
    <source>
        <strain evidence="1 2">FD-317 M1</strain>
    </source>
</reference>
<dbReference type="Proteomes" id="UP000053593">
    <property type="component" value="Unassembled WGS sequence"/>
</dbReference>
<organism evidence="1 2">
    <name type="scientific">Collybiopsis luxurians FD-317 M1</name>
    <dbReference type="NCBI Taxonomy" id="944289"/>
    <lineage>
        <taxon>Eukaryota</taxon>
        <taxon>Fungi</taxon>
        <taxon>Dikarya</taxon>
        <taxon>Basidiomycota</taxon>
        <taxon>Agaricomycotina</taxon>
        <taxon>Agaricomycetes</taxon>
        <taxon>Agaricomycetidae</taxon>
        <taxon>Agaricales</taxon>
        <taxon>Marasmiineae</taxon>
        <taxon>Omphalotaceae</taxon>
        <taxon>Collybiopsis</taxon>
        <taxon>Collybiopsis luxurians</taxon>
    </lineage>
</organism>
<dbReference type="EMBL" id="KN834786">
    <property type="protein sequence ID" value="KIK58185.1"/>
    <property type="molecule type" value="Genomic_DNA"/>
</dbReference>
<accession>A0A0D0B4G7</accession>
<protein>
    <submittedName>
        <fullName evidence="1">Uncharacterized protein</fullName>
    </submittedName>
</protein>
<proteinExistence type="predicted"/>
<name>A0A0D0B4G7_9AGAR</name>